<keyword evidence="3" id="KW-1185">Reference proteome</keyword>
<dbReference type="InterPro" id="IPR005835">
    <property type="entry name" value="NTP_transferase_dom"/>
</dbReference>
<protein>
    <submittedName>
        <fullName evidence="2">Nucleotidyltransferase</fullName>
    </submittedName>
</protein>
<dbReference type="EMBL" id="JAKEVY010000001">
    <property type="protein sequence ID" value="MCF1713404.1"/>
    <property type="molecule type" value="Genomic_DNA"/>
</dbReference>
<evidence type="ECO:0000313" key="2">
    <source>
        <dbReference type="EMBL" id="MCF1713404.1"/>
    </source>
</evidence>
<dbReference type="Pfam" id="PF00483">
    <property type="entry name" value="NTP_transferase"/>
    <property type="match status" value="1"/>
</dbReference>
<reference evidence="2 3" key="1">
    <citation type="submission" date="2022-01" db="EMBL/GenBank/DDBJ databases">
        <title>Flavihumibacter sp. nov., isolated from sediment of a river.</title>
        <authorList>
            <person name="Liu H."/>
        </authorList>
    </citation>
    <scope>NUCLEOTIDE SEQUENCE [LARGE SCALE GENOMIC DNA]</scope>
    <source>
        <strain evidence="2 3">RY-1</strain>
    </source>
</reference>
<gene>
    <name evidence="2" type="ORF">L0U88_02030</name>
</gene>
<evidence type="ECO:0000313" key="3">
    <source>
        <dbReference type="Proteomes" id="UP001200145"/>
    </source>
</evidence>
<dbReference type="Proteomes" id="UP001200145">
    <property type="component" value="Unassembled WGS sequence"/>
</dbReference>
<dbReference type="SUPFAM" id="SSF53448">
    <property type="entry name" value="Nucleotide-diphospho-sugar transferases"/>
    <property type="match status" value="1"/>
</dbReference>
<organism evidence="2 3">
    <name type="scientific">Flavihumibacter fluminis</name>
    <dbReference type="NCBI Taxonomy" id="2909236"/>
    <lineage>
        <taxon>Bacteria</taxon>
        <taxon>Pseudomonadati</taxon>
        <taxon>Bacteroidota</taxon>
        <taxon>Chitinophagia</taxon>
        <taxon>Chitinophagales</taxon>
        <taxon>Chitinophagaceae</taxon>
        <taxon>Flavihumibacter</taxon>
    </lineage>
</organism>
<dbReference type="InterPro" id="IPR029044">
    <property type="entry name" value="Nucleotide-diphossugar_trans"/>
</dbReference>
<dbReference type="Gene3D" id="3.90.550.10">
    <property type="entry name" value="Spore Coat Polysaccharide Biosynthesis Protein SpsA, Chain A"/>
    <property type="match status" value="1"/>
</dbReference>
<dbReference type="RefSeq" id="WP_234863936.1">
    <property type="nucleotide sequence ID" value="NZ_JAKEVY010000001.1"/>
</dbReference>
<feature type="domain" description="Nucleotidyl transferase" evidence="1">
    <location>
        <begin position="6"/>
        <end position="181"/>
    </location>
</feature>
<accession>A0ABS9BE64</accession>
<name>A0ABS9BE64_9BACT</name>
<proteinExistence type="predicted"/>
<sequence length="299" mass="33028">MQPTLVILAAGMASRYGSLKQIQSFGPSGETIMEYSIYDAIRAGFGKVVFIIREEFVNDFKEVFGSKLDGKVAVDYVFQSLDAFLPDVTVPDGRTKPWGTAHAVLCAKNAVQEPFAVINADDFYGRDAFAKAYDFLTTACSPDKYAIIGYELLKTLSEHGTVNRGVCRVDAAGNLESIAERLNIAMKDGKIVCDDNQEPEELPLDSSVSMNFWCFHPSVFSISQEMFNDFVKKHYQEPKAEFFIPIVADDFIKSGKGVIPVIQTSSSWFGVTYKEDAPSVQASLDALVAAGEYPNNLWQ</sequence>
<comment type="caution">
    <text evidence="2">The sequence shown here is derived from an EMBL/GenBank/DDBJ whole genome shotgun (WGS) entry which is preliminary data.</text>
</comment>
<evidence type="ECO:0000259" key="1">
    <source>
        <dbReference type="Pfam" id="PF00483"/>
    </source>
</evidence>